<organism evidence="5 6">
    <name type="scientific">Limulus polyphemus</name>
    <name type="common">Atlantic horseshoe crab</name>
    <dbReference type="NCBI Taxonomy" id="6850"/>
    <lineage>
        <taxon>Eukaryota</taxon>
        <taxon>Metazoa</taxon>
        <taxon>Ecdysozoa</taxon>
        <taxon>Arthropoda</taxon>
        <taxon>Chelicerata</taxon>
        <taxon>Merostomata</taxon>
        <taxon>Xiphosura</taxon>
        <taxon>Limulidae</taxon>
        <taxon>Limulus</taxon>
    </lineage>
</organism>
<evidence type="ECO:0000313" key="5">
    <source>
        <dbReference type="Proteomes" id="UP000694941"/>
    </source>
</evidence>
<evidence type="ECO:0000313" key="6">
    <source>
        <dbReference type="RefSeq" id="XP_022254287.1"/>
    </source>
</evidence>
<dbReference type="PANTHER" id="PTHR12585">
    <property type="entry name" value="SCC1 / RAD21 FAMILY MEMBER"/>
    <property type="match status" value="1"/>
</dbReference>
<gene>
    <name evidence="6" type="primary">LOC111088446</name>
</gene>
<dbReference type="RefSeq" id="XP_022254287.1">
    <property type="nucleotide sequence ID" value="XM_022398579.1"/>
</dbReference>
<dbReference type="GeneID" id="111088446"/>
<reference evidence="6" key="1">
    <citation type="submission" date="2025-08" db="UniProtKB">
        <authorList>
            <consortium name="RefSeq"/>
        </authorList>
    </citation>
    <scope>IDENTIFICATION</scope>
    <source>
        <tissue evidence="6">Muscle</tissue>
    </source>
</reference>
<dbReference type="PANTHER" id="PTHR12585:SF27">
    <property type="entry name" value="MEIOTIC RECOMBINATION PROTEIN REC8 HOMOLOG"/>
    <property type="match status" value="1"/>
</dbReference>
<accession>A0ABM1TEI1</accession>
<evidence type="ECO:0000256" key="3">
    <source>
        <dbReference type="SAM" id="MobiDB-lite"/>
    </source>
</evidence>
<keyword evidence="5" id="KW-1185">Reference proteome</keyword>
<evidence type="ECO:0000256" key="1">
    <source>
        <dbReference type="ARBA" id="ARBA00004123"/>
    </source>
</evidence>
<feature type="domain" description="Rad21/Rec8-like protein N-terminal" evidence="4">
    <location>
        <begin position="16"/>
        <end position="97"/>
    </location>
</feature>
<protein>
    <submittedName>
        <fullName evidence="6">Meiotic recombination protein REC8 homolog</fullName>
    </submittedName>
</protein>
<dbReference type="InterPro" id="IPR006910">
    <property type="entry name" value="Rad21_Rec8_N"/>
</dbReference>
<comment type="subcellular location">
    <subcellularLocation>
        <location evidence="1">Nucleus</location>
    </subcellularLocation>
</comment>
<sequence length="185" mass="21244">MYQQLAEEIIMLLKMLAATEPSLLSRRDFVSVGISKSCSDILDYILGHLPATRPGGKRPRLSLYLSSKLMYGVTFVYKKQNDYLFDDVKRFQDRLRLIKMILEGPDTNILPPRRVAVTFNDPLEMFIDPEFGRLLPQTVSPPRPTYEFLVVMSPRSPEPQVSEISPISRKRTAEEEIEEHSKSVL</sequence>
<keyword evidence="2" id="KW-0539">Nucleus</keyword>
<dbReference type="Pfam" id="PF04825">
    <property type="entry name" value="Rad21_Rec8_N"/>
    <property type="match status" value="1"/>
</dbReference>
<evidence type="ECO:0000256" key="2">
    <source>
        <dbReference type="ARBA" id="ARBA00023242"/>
    </source>
</evidence>
<dbReference type="Proteomes" id="UP000694941">
    <property type="component" value="Unplaced"/>
</dbReference>
<evidence type="ECO:0000259" key="4">
    <source>
        <dbReference type="Pfam" id="PF04825"/>
    </source>
</evidence>
<name>A0ABM1TEI1_LIMPO</name>
<proteinExistence type="predicted"/>
<feature type="compositionally biased region" description="Basic and acidic residues" evidence="3">
    <location>
        <begin position="171"/>
        <end position="185"/>
    </location>
</feature>
<dbReference type="InterPro" id="IPR039781">
    <property type="entry name" value="Rad21/Rec8-like"/>
</dbReference>
<feature type="region of interest" description="Disordered" evidence="3">
    <location>
        <begin position="155"/>
        <end position="185"/>
    </location>
</feature>